<dbReference type="InterPro" id="IPR018996">
    <property type="entry name" value="Man1/Src1-like_C"/>
</dbReference>
<keyword evidence="3 8" id="KW-0812">Transmembrane</keyword>
<dbReference type="AlphaFoldDB" id="G8JT38"/>
<dbReference type="InParanoid" id="G8JT38"/>
<name>G8JT38_ERECY</name>
<organism evidence="11 12">
    <name type="scientific">Eremothecium cymbalariae (strain CBS 270.75 / DBVPG 7215 / KCTC 17166 / NRRL Y-17582)</name>
    <name type="common">Yeast</name>
    <dbReference type="NCBI Taxonomy" id="931890"/>
    <lineage>
        <taxon>Eukaryota</taxon>
        <taxon>Fungi</taxon>
        <taxon>Dikarya</taxon>
        <taxon>Ascomycota</taxon>
        <taxon>Saccharomycotina</taxon>
        <taxon>Saccharomycetes</taxon>
        <taxon>Saccharomycetales</taxon>
        <taxon>Saccharomycetaceae</taxon>
        <taxon>Eremothecium</taxon>
    </lineage>
</organism>
<dbReference type="STRING" id="931890.G8JT38"/>
<evidence type="ECO:0000313" key="12">
    <source>
        <dbReference type="Proteomes" id="UP000006790"/>
    </source>
</evidence>
<dbReference type="GO" id="GO:0034087">
    <property type="term" value="P:establishment of mitotic sister chromatid cohesion"/>
    <property type="evidence" value="ECO:0007669"/>
    <property type="project" value="EnsemblFungi"/>
</dbReference>
<dbReference type="FunCoup" id="G8JT38">
    <property type="interactions" value="54"/>
</dbReference>
<dbReference type="Pfam" id="PF09402">
    <property type="entry name" value="MSC"/>
    <property type="match status" value="1"/>
</dbReference>
<dbReference type="GO" id="GO:0000070">
    <property type="term" value="P:mitotic sister chromatid segregation"/>
    <property type="evidence" value="ECO:0007669"/>
    <property type="project" value="EnsemblFungi"/>
</dbReference>
<reference evidence="12" key="1">
    <citation type="journal article" date="2012" name="G3 (Bethesda)">
        <title>Pichia sorbitophila, an interspecies yeast hybrid reveals early steps of genome resolution following polyploidization.</title>
        <authorList>
            <person name="Leh Louis V."/>
            <person name="Despons L."/>
            <person name="Friedrich A."/>
            <person name="Martin T."/>
            <person name="Durrens P."/>
            <person name="Casaregola S."/>
            <person name="Neuveglise C."/>
            <person name="Fairhead C."/>
            <person name="Marck C."/>
            <person name="Cruz J.A."/>
            <person name="Straub M.L."/>
            <person name="Kugler V."/>
            <person name="Sacerdot C."/>
            <person name="Uzunov Z."/>
            <person name="Thierry A."/>
            <person name="Weiss S."/>
            <person name="Bleykasten C."/>
            <person name="De Montigny J."/>
            <person name="Jacques N."/>
            <person name="Jung P."/>
            <person name="Lemaire M."/>
            <person name="Mallet S."/>
            <person name="Morel G."/>
            <person name="Richard G.F."/>
            <person name="Sarkar A."/>
            <person name="Savel G."/>
            <person name="Schacherer J."/>
            <person name="Seret M.L."/>
            <person name="Talla E."/>
            <person name="Samson G."/>
            <person name="Jubin C."/>
            <person name="Poulain J."/>
            <person name="Vacherie B."/>
            <person name="Barbe V."/>
            <person name="Pelletier E."/>
            <person name="Sherman D.J."/>
            <person name="Westhof E."/>
            <person name="Weissenbach J."/>
            <person name="Baret P.V."/>
            <person name="Wincker P."/>
            <person name="Gaillardin C."/>
            <person name="Dujon B."/>
            <person name="Souciet J.L."/>
        </authorList>
    </citation>
    <scope>NUCLEOTIDE SEQUENCE [LARGE SCALE GENOMIC DNA]</scope>
    <source>
        <strain evidence="12">CBS 270.75 / DBVPG 7215 / KCTC 17166 / NRRL Y-17582</strain>
    </source>
</reference>
<dbReference type="Proteomes" id="UP000006790">
    <property type="component" value="Chromosome 4"/>
</dbReference>
<feature type="domain" description="HeH/LEM" evidence="10">
    <location>
        <begin position="13"/>
        <end position="46"/>
    </location>
</feature>
<dbReference type="GO" id="GO:0034399">
    <property type="term" value="C:nuclear periphery"/>
    <property type="evidence" value="ECO:0007669"/>
    <property type="project" value="TreeGrafter"/>
</dbReference>
<feature type="region of interest" description="Disordered" evidence="7">
    <location>
        <begin position="74"/>
        <end position="240"/>
    </location>
</feature>
<keyword evidence="4 8" id="KW-1133">Transmembrane helix</keyword>
<evidence type="ECO:0000256" key="6">
    <source>
        <dbReference type="ARBA" id="ARBA00023242"/>
    </source>
</evidence>
<feature type="compositionally biased region" description="Basic and acidic residues" evidence="7">
    <location>
        <begin position="214"/>
        <end position="228"/>
    </location>
</feature>
<evidence type="ECO:0000256" key="2">
    <source>
        <dbReference type="ARBA" id="ARBA00022553"/>
    </source>
</evidence>
<evidence type="ECO:0000256" key="1">
    <source>
        <dbReference type="ARBA" id="ARBA00004540"/>
    </source>
</evidence>
<dbReference type="KEGG" id="erc:Ecym_4112"/>
<feature type="transmembrane region" description="Helical" evidence="8">
    <location>
        <begin position="712"/>
        <end position="732"/>
    </location>
</feature>
<evidence type="ECO:0000256" key="3">
    <source>
        <dbReference type="ARBA" id="ARBA00022692"/>
    </source>
</evidence>
<dbReference type="RefSeq" id="XP_003646008.1">
    <property type="nucleotide sequence ID" value="XM_003645960.1"/>
</dbReference>
<comment type="subcellular location">
    <subcellularLocation>
        <location evidence="1">Nucleus inner membrane</location>
    </subcellularLocation>
</comment>
<dbReference type="OrthoDB" id="2503928at2759"/>
<dbReference type="EMBL" id="CP002500">
    <property type="protein sequence ID" value="AET39191.1"/>
    <property type="molecule type" value="Genomic_DNA"/>
</dbReference>
<evidence type="ECO:0000256" key="7">
    <source>
        <dbReference type="SAM" id="MobiDB-lite"/>
    </source>
</evidence>
<evidence type="ECO:0008006" key="13">
    <source>
        <dbReference type="Google" id="ProtNLM"/>
    </source>
</evidence>
<feature type="compositionally biased region" description="Polar residues" evidence="7">
    <location>
        <begin position="359"/>
        <end position="370"/>
    </location>
</feature>
<dbReference type="GO" id="GO:0005783">
    <property type="term" value="C:endoplasmic reticulum"/>
    <property type="evidence" value="ECO:0007669"/>
    <property type="project" value="TreeGrafter"/>
</dbReference>
<dbReference type="GO" id="GO:0071763">
    <property type="term" value="P:nuclear membrane organization"/>
    <property type="evidence" value="ECO:0007669"/>
    <property type="project" value="TreeGrafter"/>
</dbReference>
<dbReference type="PANTHER" id="PTHR47808">
    <property type="entry name" value="INNER NUCLEAR MEMBRANE PROTEIN HEH2-RELATED"/>
    <property type="match status" value="1"/>
</dbReference>
<dbReference type="GO" id="GO:0070550">
    <property type="term" value="P:rDNA chromatin condensation"/>
    <property type="evidence" value="ECO:0007669"/>
    <property type="project" value="EnsemblFungi"/>
</dbReference>
<feature type="compositionally biased region" description="Low complexity" evidence="7">
    <location>
        <begin position="115"/>
        <end position="130"/>
    </location>
</feature>
<gene>
    <name evidence="11" type="ordered locus">Ecym_4112</name>
</gene>
<keyword evidence="12" id="KW-1185">Reference proteome</keyword>
<evidence type="ECO:0000259" key="10">
    <source>
        <dbReference type="Pfam" id="PF12949"/>
    </source>
</evidence>
<sequence>MGDQEYWDQELDPKSLKVAELRKILLENDISFGGHDKKGDLVKLFKANMDTIRDNVIKEREALPSGDGVLRVKKTRKKKGASVFDGGKVSNTEGEGMEGSVEEGPRPRKSTRIASNTSVEENSVSESVRSAVGSSPFSDVNEFQKNGNSRKRKNYDRDDEDDIEEQSSPRKFQKKRNTKGPLKKVKKEESGDYSERSSVRSPIATKLQSKRTPVKGEHRSLVIHKFETSSDESLSTTSTPTQKKVLVFDKESDGKIEAHDFTQPMRKQFAPDLSKLKVSPEFQLKLATLQKSKKGAPEDSEKIASTDTEDASTDTTPPATRTNQHITPKASKKVSEQQSLRKVATNPTVRRTKTAANVGKQSATTSTPKKQLNGKDHNGKAEKQTAKKKKKTEELLTSSEQGSEHKTHEPCQKVEDLIEKPDSDVLADFESSKLNKFMSYMGHSLLKIFTFLLIVIPILFGLWYREQRVLVGYCGHEINSPTFTNTEQYPFLEHLDTTLQKFKPSCLPCPENAICYPYMKIKCKPDYAVTSSVFSLYGLFPVSEYCAKDSKRERLVSEVVHKSLELLRTKNARIQCGECEDDTMSGISEDELYQIFFESKAPWINEEEFKDIWTQVVKDLRAESDIVCRQVSINQSIFFPNSMERIMLTHFLQVPGRKALIQIYSDNIFEANDIQEQERHFQFTEQKEYFRSVSKKYIGIRCQFERQVYRTYQRFTLIFWSVIIMMILLQLLKIKLQRRFKEQELVEQLKSQVIEKLKCVAQTKSSDEPKFLSTVQLRDVLLVDVVDLKYKNQLWNKVVHILESSNTNVKSMLMEVHGEIMKCWEWVGPFE</sequence>
<keyword evidence="2" id="KW-0597">Phosphoprotein</keyword>
<dbReference type="GeneID" id="11469319"/>
<dbReference type="InterPro" id="IPR044780">
    <property type="entry name" value="Heh2/Src1"/>
</dbReference>
<evidence type="ECO:0000256" key="5">
    <source>
        <dbReference type="ARBA" id="ARBA00023136"/>
    </source>
</evidence>
<evidence type="ECO:0000256" key="4">
    <source>
        <dbReference type="ARBA" id="ARBA00022989"/>
    </source>
</evidence>
<dbReference type="eggNOG" id="ENOG502QVG5">
    <property type="taxonomic scope" value="Eukaryota"/>
</dbReference>
<evidence type="ECO:0000259" key="9">
    <source>
        <dbReference type="Pfam" id="PF09402"/>
    </source>
</evidence>
<feature type="compositionally biased region" description="Basic and acidic residues" evidence="7">
    <location>
        <begin position="373"/>
        <end position="385"/>
    </location>
</feature>
<dbReference type="Gene3D" id="1.10.10.1180">
    <property type="entry name" value="MAN1, winged-helix domain"/>
    <property type="match status" value="1"/>
</dbReference>
<protein>
    <recommendedName>
        <fullName evidence="13">Man1/Src1 C-terminal domain-containing protein</fullName>
    </recommendedName>
</protein>
<dbReference type="InterPro" id="IPR041885">
    <property type="entry name" value="MAN1_winged_helix_dom"/>
</dbReference>
<dbReference type="Pfam" id="PF12949">
    <property type="entry name" value="HeH"/>
    <property type="match status" value="1"/>
</dbReference>
<dbReference type="InterPro" id="IPR025856">
    <property type="entry name" value="HeH/LEM_domain"/>
</dbReference>
<feature type="compositionally biased region" description="Low complexity" evidence="7">
    <location>
        <begin position="313"/>
        <end position="322"/>
    </location>
</feature>
<dbReference type="GO" id="GO:0005637">
    <property type="term" value="C:nuclear inner membrane"/>
    <property type="evidence" value="ECO:0007669"/>
    <property type="project" value="UniProtKB-SubCell"/>
</dbReference>
<feature type="compositionally biased region" description="Basic and acidic residues" evidence="7">
    <location>
        <begin position="402"/>
        <end position="411"/>
    </location>
</feature>
<proteinExistence type="predicted"/>
<feature type="region of interest" description="Disordered" evidence="7">
    <location>
        <begin position="288"/>
        <end position="411"/>
    </location>
</feature>
<dbReference type="HOGENOM" id="CLU_010838_0_0_1"/>
<accession>G8JT38</accession>
<dbReference type="PANTHER" id="PTHR47808:SF2">
    <property type="entry name" value="LEM DOMAIN-CONTAINING PROTEIN 2"/>
    <property type="match status" value="1"/>
</dbReference>
<keyword evidence="6" id="KW-0539">Nucleus</keyword>
<keyword evidence="5 8" id="KW-0472">Membrane</keyword>
<feature type="compositionally biased region" description="Low complexity" evidence="7">
    <location>
        <begin position="231"/>
        <end position="240"/>
    </location>
</feature>
<feature type="compositionally biased region" description="Basic and acidic residues" evidence="7">
    <location>
        <begin position="295"/>
        <end position="304"/>
    </location>
</feature>
<dbReference type="OMA" id="FCEIPEE"/>
<feature type="domain" description="Man1/Src1-like C-terminal" evidence="9">
    <location>
        <begin position="452"/>
        <end position="829"/>
    </location>
</feature>
<feature type="compositionally biased region" description="Basic and acidic residues" evidence="7">
    <location>
        <begin position="186"/>
        <end position="198"/>
    </location>
</feature>
<evidence type="ECO:0000256" key="8">
    <source>
        <dbReference type="SAM" id="Phobius"/>
    </source>
</evidence>
<feature type="transmembrane region" description="Helical" evidence="8">
    <location>
        <begin position="445"/>
        <end position="464"/>
    </location>
</feature>
<feature type="compositionally biased region" description="Polar residues" evidence="7">
    <location>
        <begin position="132"/>
        <end position="147"/>
    </location>
</feature>
<feature type="compositionally biased region" description="Polar residues" evidence="7">
    <location>
        <begin position="336"/>
        <end position="349"/>
    </location>
</feature>
<dbReference type="GO" id="GO:0043007">
    <property type="term" value="P:maintenance of rDNA"/>
    <property type="evidence" value="ECO:0007669"/>
    <property type="project" value="EnsemblFungi"/>
</dbReference>
<evidence type="ECO:0000313" key="11">
    <source>
        <dbReference type="EMBL" id="AET39191.1"/>
    </source>
</evidence>
<feature type="compositionally biased region" description="Basic residues" evidence="7">
    <location>
        <begin position="171"/>
        <end position="185"/>
    </location>
</feature>
<dbReference type="GO" id="GO:0003682">
    <property type="term" value="F:chromatin binding"/>
    <property type="evidence" value="ECO:0007669"/>
    <property type="project" value="InterPro"/>
</dbReference>
<dbReference type="CDD" id="cd12935">
    <property type="entry name" value="LEM_like"/>
    <property type="match status" value="1"/>
</dbReference>